<evidence type="ECO:0000313" key="2">
    <source>
        <dbReference type="Proteomes" id="UP000198211"/>
    </source>
</evidence>
<reference evidence="2" key="1">
    <citation type="submission" date="2017-03" db="EMBL/GenBank/DDBJ databases">
        <title>Phytopthora megakarya and P. palmivora, two closely related causual agents of cacao black pod achieved similar genome size and gene model numbers by different mechanisms.</title>
        <authorList>
            <person name="Ali S."/>
            <person name="Shao J."/>
            <person name="Larry D.J."/>
            <person name="Kronmiller B."/>
            <person name="Shen D."/>
            <person name="Strem M.D."/>
            <person name="Melnick R.L."/>
            <person name="Guiltinan M.J."/>
            <person name="Tyler B.M."/>
            <person name="Meinhardt L.W."/>
            <person name="Bailey B.A."/>
        </authorList>
    </citation>
    <scope>NUCLEOTIDE SEQUENCE [LARGE SCALE GENOMIC DNA]</scope>
    <source>
        <strain evidence="2">zdho120</strain>
    </source>
</reference>
<sequence length="242" mass="26845">MPGEIHLKGKGIASTKLLLDCGATTIYVSNRWAEENNVQSIKLEGKTIQEKLRGNNIDWRGRRIEGTILTKTRRWERTGETWGPISSEGRPVIASGFRRSIEAKHLSAKRPDSCRGVALETDLTSAVKPIHVLKQKETLNVACDLLDDGSAGKSLVSDGEVPLPECDGTAEEVRDRNGTGGKDTHDENMLMMGVTDEAGVKIKLITRKQLRKFVKFKTNSTDESDFMIEQDNHKRRSFIAAA</sequence>
<proteinExistence type="predicted"/>
<gene>
    <name evidence="1" type="ORF">PHMEG_00022072</name>
</gene>
<protein>
    <submittedName>
        <fullName evidence="1">Uncharacterized protein</fullName>
    </submittedName>
</protein>
<evidence type="ECO:0000313" key="1">
    <source>
        <dbReference type="EMBL" id="OWZ05773.1"/>
    </source>
</evidence>
<comment type="caution">
    <text evidence="1">The sequence shown here is derived from an EMBL/GenBank/DDBJ whole genome shotgun (WGS) entry which is preliminary data.</text>
</comment>
<dbReference type="AlphaFoldDB" id="A0A225VK36"/>
<keyword evidence="2" id="KW-1185">Reference proteome</keyword>
<accession>A0A225VK36</accession>
<organism evidence="1 2">
    <name type="scientific">Phytophthora megakarya</name>
    <dbReference type="NCBI Taxonomy" id="4795"/>
    <lineage>
        <taxon>Eukaryota</taxon>
        <taxon>Sar</taxon>
        <taxon>Stramenopiles</taxon>
        <taxon>Oomycota</taxon>
        <taxon>Peronosporomycetes</taxon>
        <taxon>Peronosporales</taxon>
        <taxon>Peronosporaceae</taxon>
        <taxon>Phytophthora</taxon>
    </lineage>
</organism>
<dbReference type="Proteomes" id="UP000198211">
    <property type="component" value="Unassembled WGS sequence"/>
</dbReference>
<name>A0A225VK36_9STRA</name>
<dbReference type="EMBL" id="NBNE01004256">
    <property type="protein sequence ID" value="OWZ05773.1"/>
    <property type="molecule type" value="Genomic_DNA"/>
</dbReference>